<reference evidence="1" key="1">
    <citation type="submission" date="2019-02" db="EMBL/GenBank/DDBJ databases">
        <authorList>
            <person name="Gruber-Vodicka R. H."/>
            <person name="Seah K. B. B."/>
        </authorList>
    </citation>
    <scope>NUCLEOTIDE SEQUENCE</scope>
    <source>
        <strain evidence="1">BECK_DK47</strain>
    </source>
</reference>
<organism evidence="1">
    <name type="scientific">Candidatus Kentrum sp. DK</name>
    <dbReference type="NCBI Taxonomy" id="2126562"/>
    <lineage>
        <taxon>Bacteria</taxon>
        <taxon>Pseudomonadati</taxon>
        <taxon>Pseudomonadota</taxon>
        <taxon>Gammaproteobacteria</taxon>
        <taxon>Candidatus Kentrum</taxon>
    </lineage>
</organism>
<gene>
    <name evidence="1" type="ORF">BECKDK2373B_GA0170837_102026</name>
</gene>
<dbReference type="Pfam" id="PF09720">
    <property type="entry name" value="Unstab_antitox"/>
    <property type="match status" value="1"/>
</dbReference>
<proteinExistence type="predicted"/>
<sequence>MTNSAQQMLQQAIRLSALDRAALVEGLIASLDKPDHTLDTLWLKEAKDRMEVWRAGDLAAIDADDVFAEIGGARMAE</sequence>
<dbReference type="EMBL" id="CAADEX010000020">
    <property type="protein sequence ID" value="VFJ48360.1"/>
    <property type="molecule type" value="Genomic_DNA"/>
</dbReference>
<evidence type="ECO:0000313" key="1">
    <source>
        <dbReference type="EMBL" id="VFJ48360.1"/>
    </source>
</evidence>
<dbReference type="InterPro" id="IPR013406">
    <property type="entry name" value="CHP02574_addiction_mod"/>
</dbReference>
<accession>A0A450S8U9</accession>
<protein>
    <submittedName>
        <fullName evidence="1">Addiction module component</fullName>
    </submittedName>
</protein>
<dbReference type="AlphaFoldDB" id="A0A450S8U9"/>
<name>A0A450S8U9_9GAMM</name>